<protein>
    <submittedName>
        <fullName evidence="2">UPF0716 protein YtzA</fullName>
    </submittedName>
</protein>
<name>A0A8J2YM31_9BACL</name>
<dbReference type="Pfam" id="PF04186">
    <property type="entry name" value="FxsA"/>
    <property type="match status" value="1"/>
</dbReference>
<keyword evidence="1" id="KW-0812">Transmembrane</keyword>
<keyword evidence="1" id="KW-1133">Transmembrane helix</keyword>
<evidence type="ECO:0000256" key="1">
    <source>
        <dbReference type="SAM" id="Phobius"/>
    </source>
</evidence>
<dbReference type="EMBL" id="BMIR01000020">
    <property type="protein sequence ID" value="GGE52011.1"/>
    <property type="molecule type" value="Genomic_DNA"/>
</dbReference>
<reference evidence="2" key="2">
    <citation type="submission" date="2020-09" db="EMBL/GenBank/DDBJ databases">
        <authorList>
            <person name="Sun Q."/>
            <person name="Zhou Y."/>
        </authorList>
    </citation>
    <scope>NUCLEOTIDE SEQUENCE</scope>
    <source>
        <strain evidence="2">CGMCC 1.15371</strain>
    </source>
</reference>
<dbReference type="Proteomes" id="UP000628775">
    <property type="component" value="Unassembled WGS sequence"/>
</dbReference>
<accession>A0A8J2YM31</accession>
<dbReference type="NCBIfam" id="NF008528">
    <property type="entry name" value="PRK11463.1-2"/>
    <property type="match status" value="1"/>
</dbReference>
<reference evidence="2" key="1">
    <citation type="journal article" date="2014" name="Int. J. Syst. Evol. Microbiol.">
        <title>Complete genome sequence of Corynebacterium casei LMG S-19264T (=DSM 44701T), isolated from a smear-ripened cheese.</title>
        <authorList>
            <consortium name="US DOE Joint Genome Institute (JGI-PGF)"/>
            <person name="Walter F."/>
            <person name="Albersmeier A."/>
            <person name="Kalinowski J."/>
            <person name="Ruckert C."/>
        </authorList>
    </citation>
    <scope>NUCLEOTIDE SEQUENCE</scope>
    <source>
        <strain evidence="2">CGMCC 1.15371</strain>
    </source>
</reference>
<dbReference type="AlphaFoldDB" id="A0A8J2YM31"/>
<sequence length="129" mass="14914">MRNYLPFFILWIALEVMCFIFFWHFIGSFTVLLVIITSLLGAYLAQKQGRLIWARAREELSRGLMPGDAILEGAVVLFAGLFLLIPGFLSDLVGFILLVPAIRRKAKRLVYFGLKKLYNSGRFFFTFRR</sequence>
<proteinExistence type="predicted"/>
<feature type="transmembrane region" description="Helical" evidence="1">
    <location>
        <begin position="74"/>
        <end position="99"/>
    </location>
</feature>
<dbReference type="GO" id="GO:0016020">
    <property type="term" value="C:membrane"/>
    <property type="evidence" value="ECO:0007669"/>
    <property type="project" value="InterPro"/>
</dbReference>
<comment type="caution">
    <text evidence="2">The sequence shown here is derived from an EMBL/GenBank/DDBJ whole genome shotgun (WGS) entry which is preliminary data.</text>
</comment>
<gene>
    <name evidence="2" type="primary">ytzA</name>
    <name evidence="2" type="ORF">GCM10011391_33520</name>
</gene>
<evidence type="ECO:0000313" key="2">
    <source>
        <dbReference type="EMBL" id="GGE52011.1"/>
    </source>
</evidence>
<keyword evidence="3" id="KW-1185">Reference proteome</keyword>
<feature type="transmembrane region" description="Helical" evidence="1">
    <location>
        <begin position="7"/>
        <end position="40"/>
    </location>
</feature>
<dbReference type="InterPro" id="IPR007313">
    <property type="entry name" value="FxsA"/>
</dbReference>
<dbReference type="PANTHER" id="PTHR35335">
    <property type="entry name" value="UPF0716 PROTEIN FXSA"/>
    <property type="match status" value="1"/>
</dbReference>
<keyword evidence="1" id="KW-0472">Membrane</keyword>
<dbReference type="PANTHER" id="PTHR35335:SF1">
    <property type="entry name" value="UPF0716 PROTEIN FXSA"/>
    <property type="match status" value="1"/>
</dbReference>
<evidence type="ECO:0000313" key="3">
    <source>
        <dbReference type="Proteomes" id="UP000628775"/>
    </source>
</evidence>
<organism evidence="2 3">
    <name type="scientific">Pullulanibacillus camelliae</name>
    <dbReference type="NCBI Taxonomy" id="1707096"/>
    <lineage>
        <taxon>Bacteria</taxon>
        <taxon>Bacillati</taxon>
        <taxon>Bacillota</taxon>
        <taxon>Bacilli</taxon>
        <taxon>Bacillales</taxon>
        <taxon>Sporolactobacillaceae</taxon>
        <taxon>Pullulanibacillus</taxon>
    </lineage>
</organism>
<dbReference type="RefSeq" id="WP_188697027.1">
    <property type="nucleotide sequence ID" value="NZ_BMIR01000020.1"/>
</dbReference>